<dbReference type="Gene3D" id="3.40.390.10">
    <property type="entry name" value="Collagenase (Catalytic Domain)"/>
    <property type="match status" value="1"/>
</dbReference>
<organism evidence="10 11">
    <name type="scientific">Linnemannia gamsii</name>
    <dbReference type="NCBI Taxonomy" id="64522"/>
    <lineage>
        <taxon>Eukaryota</taxon>
        <taxon>Fungi</taxon>
        <taxon>Fungi incertae sedis</taxon>
        <taxon>Mucoromycota</taxon>
        <taxon>Mortierellomycotina</taxon>
        <taxon>Mortierellomycetes</taxon>
        <taxon>Mortierellales</taxon>
        <taxon>Mortierellaceae</taxon>
        <taxon>Linnemannia</taxon>
    </lineage>
</organism>
<dbReference type="GO" id="GO:0004222">
    <property type="term" value="F:metalloendopeptidase activity"/>
    <property type="evidence" value="ECO:0007669"/>
    <property type="project" value="InterPro"/>
</dbReference>
<comment type="similarity">
    <text evidence="2">Belongs to the peptidase M13 family.</text>
</comment>
<evidence type="ECO:0008006" key="12">
    <source>
        <dbReference type="Google" id="ProtNLM"/>
    </source>
</evidence>
<dbReference type="InterPro" id="IPR024079">
    <property type="entry name" value="MetalloPept_cat_dom_sf"/>
</dbReference>
<evidence type="ECO:0000256" key="2">
    <source>
        <dbReference type="ARBA" id="ARBA00007357"/>
    </source>
</evidence>
<reference evidence="10" key="1">
    <citation type="journal article" date="2020" name="Fungal Divers.">
        <title>Resolving the Mortierellaceae phylogeny through synthesis of multi-gene phylogenetics and phylogenomics.</title>
        <authorList>
            <person name="Vandepol N."/>
            <person name="Liber J."/>
            <person name="Desiro A."/>
            <person name="Na H."/>
            <person name="Kennedy M."/>
            <person name="Barry K."/>
            <person name="Grigoriev I.V."/>
            <person name="Miller A.N."/>
            <person name="O'Donnell K."/>
            <person name="Stajich J.E."/>
            <person name="Bonito G."/>
        </authorList>
    </citation>
    <scope>NUCLEOTIDE SEQUENCE</scope>
    <source>
        <strain evidence="10">NVP60</strain>
    </source>
</reference>
<evidence type="ECO:0000313" key="10">
    <source>
        <dbReference type="EMBL" id="KAG0312681.1"/>
    </source>
</evidence>
<dbReference type="CDD" id="cd08662">
    <property type="entry name" value="M13"/>
    <property type="match status" value="1"/>
</dbReference>
<keyword evidence="3" id="KW-0645">Protease</keyword>
<evidence type="ECO:0000259" key="8">
    <source>
        <dbReference type="Pfam" id="PF01431"/>
    </source>
</evidence>
<keyword evidence="6" id="KW-0862">Zinc</keyword>
<dbReference type="GO" id="GO:0005886">
    <property type="term" value="C:plasma membrane"/>
    <property type="evidence" value="ECO:0007669"/>
    <property type="project" value="TreeGrafter"/>
</dbReference>
<evidence type="ECO:0000256" key="5">
    <source>
        <dbReference type="ARBA" id="ARBA00022801"/>
    </source>
</evidence>
<keyword evidence="11" id="KW-1185">Reference proteome</keyword>
<evidence type="ECO:0000256" key="3">
    <source>
        <dbReference type="ARBA" id="ARBA00022670"/>
    </source>
</evidence>
<evidence type="ECO:0000259" key="9">
    <source>
        <dbReference type="Pfam" id="PF05649"/>
    </source>
</evidence>
<comment type="caution">
    <text evidence="10">The sequence shown here is derived from an EMBL/GenBank/DDBJ whole genome shotgun (WGS) entry which is preliminary data.</text>
</comment>
<evidence type="ECO:0000256" key="6">
    <source>
        <dbReference type="ARBA" id="ARBA00022833"/>
    </source>
</evidence>
<keyword evidence="4" id="KW-0479">Metal-binding</keyword>
<dbReference type="SUPFAM" id="SSF55486">
    <property type="entry name" value="Metalloproteases ('zincins'), catalytic domain"/>
    <property type="match status" value="1"/>
</dbReference>
<dbReference type="InterPro" id="IPR018497">
    <property type="entry name" value="Peptidase_M13_C"/>
</dbReference>
<dbReference type="OrthoDB" id="6475849at2759"/>
<dbReference type="Proteomes" id="UP000823405">
    <property type="component" value="Unassembled WGS sequence"/>
</dbReference>
<gene>
    <name evidence="10" type="ORF">BGZ97_010955</name>
</gene>
<evidence type="ECO:0000256" key="7">
    <source>
        <dbReference type="ARBA" id="ARBA00023049"/>
    </source>
</evidence>
<name>A0A9P6R8S9_9FUNG</name>
<evidence type="ECO:0000256" key="1">
    <source>
        <dbReference type="ARBA" id="ARBA00001947"/>
    </source>
</evidence>
<protein>
    <recommendedName>
        <fullName evidence="12">Zincin</fullName>
    </recommendedName>
</protein>
<sequence>MRLHRGMIGGGFMNKEEIPIDQATTNYFDILNNENKEAIRAILDPSQGKSPPIPATATKDEVDAFQANLHKLQDFYSSCLDEDALLKAGRQPLLDQLQIILASFPPLTATTPTNGVDGIDNKTVLTKSLAQLLKQGLTGFIDIAVIADLMEPLIHTLLLKESGLGLPSKEYYKDVKTVKVYEGIIAQMFQITLEDEDVAARSEPLTDTEVKQEWKDAARNVVEFESQLAAIGTELVDQYDPVKANNPRTLFQIFDLAPSIYWPLLLAEILPQGVANARPIVVQSPRYLAQLQVILQITSLRILRHYITWVAIKGLGPNLALPYRQPLQVLDAVIAGISPDLQPPRWKACVTAVNTNLGDMAGHYFIQEFFKGNSRQSAISIIDSLLQTYAETFPTLPWLDEPTRAGAVQKVKAMQMLIGYSTDEPDVASSTSLQSYYSNLIISKSDYFGNQYRYGVWSKTLEKSTLNQPVNQKKMMVPPQTVDAFYYAPSNHILFPAGILQPPFFHVDNPEYLNYGGMGVAAGHEIGWWTNATEEAFNDKAQCFVSQYGNFTIKGPDDKDYNVNGHLTLGENIADNGGLKQSYKTWQTRFQSDPSGVTYKNFKLPGLEKYTPDQLFFISFGRVWCSKERPEYLMQLIRGNAHPPWKWRANGSIQNSREFAQAFGCPVGVPMNPPQKCEVW</sequence>
<dbReference type="EMBL" id="JAAAIN010000592">
    <property type="protein sequence ID" value="KAG0312681.1"/>
    <property type="molecule type" value="Genomic_DNA"/>
</dbReference>
<dbReference type="InterPro" id="IPR000718">
    <property type="entry name" value="Peptidase_M13"/>
</dbReference>
<dbReference type="PANTHER" id="PTHR11733:SF167">
    <property type="entry name" value="FI17812P1-RELATED"/>
    <property type="match status" value="1"/>
</dbReference>
<dbReference type="InterPro" id="IPR042089">
    <property type="entry name" value="Peptidase_M13_dom_2"/>
</dbReference>
<dbReference type="PRINTS" id="PR00786">
    <property type="entry name" value="NEPRILYSIN"/>
</dbReference>
<dbReference type="AlphaFoldDB" id="A0A9P6R8S9"/>
<keyword evidence="5" id="KW-0378">Hydrolase</keyword>
<accession>A0A9P6R8S9</accession>
<dbReference type="Gene3D" id="1.10.1380.10">
    <property type="entry name" value="Neutral endopeptidase , domain2"/>
    <property type="match status" value="1"/>
</dbReference>
<dbReference type="InterPro" id="IPR008753">
    <property type="entry name" value="Peptidase_M13_N"/>
</dbReference>
<dbReference type="GO" id="GO:0046872">
    <property type="term" value="F:metal ion binding"/>
    <property type="evidence" value="ECO:0007669"/>
    <property type="project" value="UniProtKB-KW"/>
</dbReference>
<dbReference type="Pfam" id="PF01431">
    <property type="entry name" value="Peptidase_M13"/>
    <property type="match status" value="1"/>
</dbReference>
<dbReference type="PANTHER" id="PTHR11733">
    <property type="entry name" value="ZINC METALLOPROTEASE FAMILY M13 NEPRILYSIN-RELATED"/>
    <property type="match status" value="1"/>
</dbReference>
<evidence type="ECO:0000313" key="11">
    <source>
        <dbReference type="Proteomes" id="UP000823405"/>
    </source>
</evidence>
<feature type="domain" description="Peptidase M13 C-terminal" evidence="8">
    <location>
        <begin position="484"/>
        <end position="679"/>
    </location>
</feature>
<dbReference type="PROSITE" id="PS51885">
    <property type="entry name" value="NEPRILYSIN"/>
    <property type="match status" value="1"/>
</dbReference>
<keyword evidence="7" id="KW-0482">Metalloprotease</keyword>
<evidence type="ECO:0000256" key="4">
    <source>
        <dbReference type="ARBA" id="ARBA00022723"/>
    </source>
</evidence>
<comment type="cofactor">
    <cofactor evidence="1">
        <name>Zn(2+)</name>
        <dbReference type="ChEBI" id="CHEBI:29105"/>
    </cofactor>
</comment>
<dbReference type="Pfam" id="PF05649">
    <property type="entry name" value="Peptidase_M13_N"/>
    <property type="match status" value="1"/>
</dbReference>
<dbReference type="GO" id="GO:0016485">
    <property type="term" value="P:protein processing"/>
    <property type="evidence" value="ECO:0007669"/>
    <property type="project" value="TreeGrafter"/>
</dbReference>
<feature type="domain" description="Peptidase M13 N-terminal" evidence="9">
    <location>
        <begin position="10"/>
        <end position="420"/>
    </location>
</feature>
<proteinExistence type="inferred from homology"/>